<accession>A0A093R7G0</accession>
<dbReference type="InterPro" id="IPR018060">
    <property type="entry name" value="HTH_AraC"/>
</dbReference>
<feature type="domain" description="HTH araC/xylS-type" evidence="4">
    <location>
        <begin position="216"/>
        <end position="315"/>
    </location>
</feature>
<dbReference type="OrthoDB" id="5740883at2"/>
<gene>
    <name evidence="6" type="ORF">JV35_20845</name>
    <name evidence="5" type="ORF">KP22_21280</name>
</gene>
<dbReference type="SMART" id="SM00342">
    <property type="entry name" value="HTH_ARAC"/>
    <property type="match status" value="1"/>
</dbReference>
<keyword evidence="3" id="KW-0804">Transcription</keyword>
<dbReference type="InterPro" id="IPR018062">
    <property type="entry name" value="HTH_AraC-typ_CS"/>
</dbReference>
<dbReference type="InterPro" id="IPR050204">
    <property type="entry name" value="AraC_XylS_family_regulators"/>
</dbReference>
<evidence type="ECO:0000256" key="2">
    <source>
        <dbReference type="ARBA" id="ARBA00023125"/>
    </source>
</evidence>
<organism evidence="5 8">
    <name type="scientific">Pectobacterium betavasculorum</name>
    <dbReference type="NCBI Taxonomy" id="55207"/>
    <lineage>
        <taxon>Bacteria</taxon>
        <taxon>Pseudomonadati</taxon>
        <taxon>Pseudomonadota</taxon>
        <taxon>Gammaproteobacteria</taxon>
        <taxon>Enterobacterales</taxon>
        <taxon>Pectobacteriaceae</taxon>
        <taxon>Pectobacterium</taxon>
    </lineage>
</organism>
<proteinExistence type="predicted"/>
<dbReference type="PROSITE" id="PS01124">
    <property type="entry name" value="HTH_ARAC_FAMILY_2"/>
    <property type="match status" value="1"/>
</dbReference>
<dbReference type="Pfam" id="PF12833">
    <property type="entry name" value="HTH_18"/>
    <property type="match status" value="1"/>
</dbReference>
<dbReference type="STRING" id="55207.KP22_21280"/>
<dbReference type="SUPFAM" id="SSF46689">
    <property type="entry name" value="Homeodomain-like"/>
    <property type="match status" value="1"/>
</dbReference>
<keyword evidence="1" id="KW-0805">Transcription regulation</keyword>
<dbReference type="PROSITE" id="PS00041">
    <property type="entry name" value="HTH_ARAC_FAMILY_1"/>
    <property type="match status" value="1"/>
</dbReference>
<dbReference type="InterPro" id="IPR035418">
    <property type="entry name" value="AraC-bd_2"/>
</dbReference>
<dbReference type="GO" id="GO:0003700">
    <property type="term" value="F:DNA-binding transcription factor activity"/>
    <property type="evidence" value="ECO:0007669"/>
    <property type="project" value="InterPro"/>
</dbReference>
<dbReference type="EMBL" id="JQHM01000027">
    <property type="protein sequence ID" value="KFW98559.1"/>
    <property type="molecule type" value="Genomic_DNA"/>
</dbReference>
<dbReference type="PRINTS" id="PR00032">
    <property type="entry name" value="HTHARAC"/>
</dbReference>
<reference evidence="7 8" key="1">
    <citation type="submission" date="2014-08" db="EMBL/GenBank/DDBJ databases">
        <title>Genome sequences of NCPPB Pectobacterium isolates.</title>
        <authorList>
            <person name="Glover R.H."/>
            <person name="Sapp M."/>
            <person name="Elphinstone J."/>
        </authorList>
    </citation>
    <scope>NUCLEOTIDE SEQUENCE [LARGE SCALE GENOMIC DNA]</scope>
    <source>
        <strain evidence="6 7">NCPPB 2793</strain>
        <strain evidence="5 8">NCPPB 2795</strain>
    </source>
</reference>
<dbReference type="EMBL" id="JQHL01000030">
    <property type="protein sequence ID" value="KFX11875.1"/>
    <property type="molecule type" value="Genomic_DNA"/>
</dbReference>
<sequence>MNSMQSAGSIYYSTVGVAESRRFEYWNDVVLRHCIPAASEPQAGVDFDARLAVRGVGMVDICSLSAPLHRWDRTARYLRKGPDDDLWLGYMQGGYGQLEQGGRKAALVAESLVLYDAAQTFRFSLGGHDNHLVRVPRHLLSGRLPGIENLTAVVLDDRRPGVIPLREMLRQATAMTDCLENPDISGRFSQTLLDLLVLSLELQDLDNVGAERDLYARMMNYIRRQLVEPDLNIESLARAHHVSVRTVTRAFARNKKTPMAVIWQERLRASREAIERGKVKSVSQAALDFGFSDFSHFSHAFRKAFGVSPRSLLSRERQSL</sequence>
<evidence type="ECO:0000313" key="5">
    <source>
        <dbReference type="EMBL" id="KFW98559.1"/>
    </source>
</evidence>
<dbReference type="eggNOG" id="COG2207">
    <property type="taxonomic scope" value="Bacteria"/>
</dbReference>
<evidence type="ECO:0000256" key="1">
    <source>
        <dbReference type="ARBA" id="ARBA00023015"/>
    </source>
</evidence>
<dbReference type="PANTHER" id="PTHR46796:SF6">
    <property type="entry name" value="ARAC SUBFAMILY"/>
    <property type="match status" value="1"/>
</dbReference>
<dbReference type="RefSeq" id="WP_039309063.1">
    <property type="nucleotide sequence ID" value="NZ_JAODTE010000025.1"/>
</dbReference>
<dbReference type="InterPro" id="IPR020449">
    <property type="entry name" value="Tscrpt_reg_AraC-type_HTH"/>
</dbReference>
<dbReference type="Pfam" id="PF14525">
    <property type="entry name" value="AraC_binding_2"/>
    <property type="match status" value="1"/>
</dbReference>
<dbReference type="Proteomes" id="UP000032869">
    <property type="component" value="Unassembled WGS sequence"/>
</dbReference>
<dbReference type="Proteomes" id="UP000032874">
    <property type="component" value="Unassembled WGS sequence"/>
</dbReference>
<evidence type="ECO:0000256" key="3">
    <source>
        <dbReference type="ARBA" id="ARBA00023163"/>
    </source>
</evidence>
<dbReference type="InterPro" id="IPR009057">
    <property type="entry name" value="Homeodomain-like_sf"/>
</dbReference>
<evidence type="ECO:0000313" key="8">
    <source>
        <dbReference type="Proteomes" id="UP000032874"/>
    </source>
</evidence>
<protein>
    <submittedName>
        <fullName evidence="5">AraC family transcriptional regulator</fullName>
    </submittedName>
</protein>
<keyword evidence="7" id="KW-1185">Reference proteome</keyword>
<dbReference type="PANTHER" id="PTHR46796">
    <property type="entry name" value="HTH-TYPE TRANSCRIPTIONAL ACTIVATOR RHAS-RELATED"/>
    <property type="match status" value="1"/>
</dbReference>
<dbReference type="Gene3D" id="1.10.10.60">
    <property type="entry name" value="Homeodomain-like"/>
    <property type="match status" value="1"/>
</dbReference>
<dbReference type="GO" id="GO:0043565">
    <property type="term" value="F:sequence-specific DNA binding"/>
    <property type="evidence" value="ECO:0007669"/>
    <property type="project" value="InterPro"/>
</dbReference>
<comment type="caution">
    <text evidence="5">The sequence shown here is derived from an EMBL/GenBank/DDBJ whole genome shotgun (WGS) entry which is preliminary data.</text>
</comment>
<dbReference type="AlphaFoldDB" id="A0A093R7G0"/>
<evidence type="ECO:0000313" key="6">
    <source>
        <dbReference type="EMBL" id="KFX11875.1"/>
    </source>
</evidence>
<evidence type="ECO:0000313" key="7">
    <source>
        <dbReference type="Proteomes" id="UP000032869"/>
    </source>
</evidence>
<keyword evidence="2" id="KW-0238">DNA-binding</keyword>
<evidence type="ECO:0000259" key="4">
    <source>
        <dbReference type="PROSITE" id="PS01124"/>
    </source>
</evidence>
<name>A0A093R7G0_9GAMM</name>